<dbReference type="GeneID" id="8249892"/>
<dbReference type="RefSeq" id="XP_002506997.1">
    <property type="nucleotide sequence ID" value="XM_002506951.1"/>
</dbReference>
<name>C1EJM8_MICCC</name>
<proteinExistence type="predicted"/>
<reference evidence="1 2" key="1">
    <citation type="journal article" date="2009" name="Science">
        <title>Green evolution and dynamic adaptations revealed by genomes of the marine picoeukaryotes Micromonas.</title>
        <authorList>
            <person name="Worden A.Z."/>
            <person name="Lee J.H."/>
            <person name="Mock T."/>
            <person name="Rouze P."/>
            <person name="Simmons M.P."/>
            <person name="Aerts A.L."/>
            <person name="Allen A.E."/>
            <person name="Cuvelier M.L."/>
            <person name="Derelle E."/>
            <person name="Everett M.V."/>
            <person name="Foulon E."/>
            <person name="Grimwood J."/>
            <person name="Gundlach H."/>
            <person name="Henrissat B."/>
            <person name="Napoli C."/>
            <person name="McDonald S.M."/>
            <person name="Parker M.S."/>
            <person name="Rombauts S."/>
            <person name="Salamov A."/>
            <person name="Von Dassow P."/>
            <person name="Badger J.H."/>
            <person name="Coutinho P.M."/>
            <person name="Demir E."/>
            <person name="Dubchak I."/>
            <person name="Gentemann C."/>
            <person name="Eikrem W."/>
            <person name="Gready J.E."/>
            <person name="John U."/>
            <person name="Lanier W."/>
            <person name="Lindquist E.A."/>
            <person name="Lucas S."/>
            <person name="Mayer K.F."/>
            <person name="Moreau H."/>
            <person name="Not F."/>
            <person name="Otillar R."/>
            <person name="Panaud O."/>
            <person name="Pangilinan J."/>
            <person name="Paulsen I."/>
            <person name="Piegu B."/>
            <person name="Poliakov A."/>
            <person name="Robbens S."/>
            <person name="Schmutz J."/>
            <person name="Toulza E."/>
            <person name="Wyss T."/>
            <person name="Zelensky A."/>
            <person name="Zhou K."/>
            <person name="Armbrust E.V."/>
            <person name="Bhattacharya D."/>
            <person name="Goodenough U.W."/>
            <person name="Van de Peer Y."/>
            <person name="Grigoriev I.V."/>
        </authorList>
    </citation>
    <scope>NUCLEOTIDE SEQUENCE [LARGE SCALE GENOMIC DNA]</scope>
    <source>
        <strain evidence="2">RCC299 / NOUM17</strain>
    </source>
</reference>
<dbReference type="EMBL" id="CP001335">
    <property type="protein sequence ID" value="ACO68255.1"/>
    <property type="molecule type" value="Genomic_DNA"/>
</dbReference>
<protein>
    <submittedName>
        <fullName evidence="1">Uncharacterized protein</fullName>
    </submittedName>
</protein>
<sequence>MRRSRLFARRRSILISFLLAAVVSLAYTCAISMTSQIRTPSRYIHPRFTIFACPKGPNHTQTAVNEEVALASWVFWLDPPADLVLLIGFESDSGLQDLARKYGDEAQRRERPTKVKYVRLDNEGIIKTSDGDVGPNLRFVFSTAKRAVMPQSEEDIFTYVNADIVLPSNFVTASHRSFSTGERTRPSEIVLTGTRTDCKGPLQSAENLLKLASSSTYPRLESSFRECLPHAPTGKDYWIYRREFWERHGGIPDFMLGRFVWDDYMALVANTFGMLIDLSPVTFVIHLEHEYGHTNVRTRNMLLGGEGRKRNKRLMDAAWQVLAPNRDDSHLNLNSVYWRACPIDNAGINFIVEPAATWAHDAAWLNNTKSFPHSEGSCDYGKLFGCTTTCGILTRDARVHSENNTHATSMLMP</sequence>
<evidence type="ECO:0000313" key="2">
    <source>
        <dbReference type="Proteomes" id="UP000002009"/>
    </source>
</evidence>
<dbReference type="Proteomes" id="UP000002009">
    <property type="component" value="Chromosome 17"/>
</dbReference>
<organism evidence="1 2">
    <name type="scientific">Micromonas commoda (strain RCC299 / NOUM17 / CCMP2709)</name>
    <name type="common">Picoplanktonic green alga</name>
    <dbReference type="NCBI Taxonomy" id="296587"/>
    <lineage>
        <taxon>Eukaryota</taxon>
        <taxon>Viridiplantae</taxon>
        <taxon>Chlorophyta</taxon>
        <taxon>Mamiellophyceae</taxon>
        <taxon>Mamiellales</taxon>
        <taxon>Mamiellaceae</taxon>
        <taxon>Micromonas</taxon>
    </lineage>
</organism>
<accession>C1EJM8</accession>
<dbReference type="InParanoid" id="C1EJM8"/>
<dbReference type="InterPro" id="IPR029044">
    <property type="entry name" value="Nucleotide-diphossugar_trans"/>
</dbReference>
<keyword evidence="2" id="KW-1185">Reference proteome</keyword>
<gene>
    <name evidence="1" type="ORF">MICPUN_64994</name>
</gene>
<dbReference type="AlphaFoldDB" id="C1EJM8"/>
<evidence type="ECO:0000313" key="1">
    <source>
        <dbReference type="EMBL" id="ACO68255.1"/>
    </source>
</evidence>
<dbReference type="Gene3D" id="3.90.550.10">
    <property type="entry name" value="Spore Coat Polysaccharide Biosynthesis Protein SpsA, Chain A"/>
    <property type="match status" value="1"/>
</dbReference>
<dbReference type="KEGG" id="mis:MICPUN_64994"/>
<dbReference type="SUPFAM" id="SSF53448">
    <property type="entry name" value="Nucleotide-diphospho-sugar transferases"/>
    <property type="match status" value="1"/>
</dbReference>